<evidence type="ECO:0000256" key="1">
    <source>
        <dbReference type="SAM" id="SignalP"/>
    </source>
</evidence>
<feature type="signal peptide" evidence="1">
    <location>
        <begin position="1"/>
        <end position="20"/>
    </location>
</feature>
<accession>A0A178HV18</accession>
<dbReference type="STRING" id="1770058.A3840_12600"/>
<evidence type="ECO:0008006" key="4">
    <source>
        <dbReference type="Google" id="ProtNLM"/>
    </source>
</evidence>
<name>A0A178HV18_9HYPH</name>
<evidence type="ECO:0000313" key="2">
    <source>
        <dbReference type="EMBL" id="OAM76497.1"/>
    </source>
</evidence>
<keyword evidence="1" id="KW-0732">Signal</keyword>
<keyword evidence="3" id="KW-1185">Reference proteome</keyword>
<dbReference type="RefSeq" id="WP_067457212.1">
    <property type="nucleotide sequence ID" value="NZ_LVVY01000093.1"/>
</dbReference>
<dbReference type="InterPro" id="IPR015943">
    <property type="entry name" value="WD40/YVTN_repeat-like_dom_sf"/>
</dbReference>
<dbReference type="NCBIfam" id="NF038015">
    <property type="entry name" value="AztD"/>
    <property type="match status" value="1"/>
</dbReference>
<feature type="chain" id="PRO_5008088246" description="Zinc transport system substrate-binding protein" evidence="1">
    <location>
        <begin position="21"/>
        <end position="392"/>
    </location>
</feature>
<dbReference type="AlphaFoldDB" id="A0A178HV18"/>
<dbReference type="Gene3D" id="2.130.10.10">
    <property type="entry name" value="YVTN repeat-like/Quinoprotein amine dehydrogenase"/>
    <property type="match status" value="1"/>
</dbReference>
<reference evidence="2 3" key="1">
    <citation type="submission" date="2016-03" db="EMBL/GenBank/DDBJ databases">
        <title>Genome sequencing of Devosia sp. S37.</title>
        <authorList>
            <person name="Mohd Nor M."/>
        </authorList>
    </citation>
    <scope>NUCLEOTIDE SEQUENCE [LARGE SCALE GENOMIC DNA]</scope>
    <source>
        <strain evidence="2 3">S37</strain>
    </source>
</reference>
<dbReference type="InterPro" id="IPR011048">
    <property type="entry name" value="Haem_d1_sf"/>
</dbReference>
<dbReference type="EMBL" id="LVVY01000093">
    <property type="protein sequence ID" value="OAM76497.1"/>
    <property type="molecule type" value="Genomic_DNA"/>
</dbReference>
<dbReference type="Proteomes" id="UP000078389">
    <property type="component" value="Unassembled WGS sequence"/>
</dbReference>
<protein>
    <recommendedName>
        <fullName evidence="4">Zinc transport system substrate-binding protein</fullName>
    </recommendedName>
</protein>
<dbReference type="InterPro" id="IPR047697">
    <property type="entry name" value="AztD-like"/>
</dbReference>
<dbReference type="SUPFAM" id="SSF63829">
    <property type="entry name" value="Calcium-dependent phosphotriesterase"/>
    <property type="match status" value="1"/>
</dbReference>
<evidence type="ECO:0000313" key="3">
    <source>
        <dbReference type="Proteomes" id="UP000078389"/>
    </source>
</evidence>
<dbReference type="OrthoDB" id="9810636at2"/>
<comment type="caution">
    <text evidence="2">The sequence shown here is derived from an EMBL/GenBank/DDBJ whole genome shotgun (WGS) entry which is preliminary data.</text>
</comment>
<proteinExistence type="predicted"/>
<gene>
    <name evidence="2" type="ORF">A3840_12600</name>
</gene>
<sequence>MPKMLAALLLSSTLITPAVADDITAWRLFVADHSEAKLTAFDLESGAVLATFPLASPASLYRADDAVFAVQGAGNQVSAIKTGISIDDHGDHGDITIGDPALVEGVLRGDKPAHFVEHGGKIALFFDGSGLVSLVDAHDWVEHGELDITERDSGTAHHGLAAPWGDYTLVSVADAENDAKPRLGVNVLDAEGNVVGDMQACPDLHGEATSGNMLMIGCGDGLLVVSGSGEPKIEKLDYAGLPQGKSTTLIGGQGMQYFLGNYGADKVVIIDPAEAEPYRLVDLPTRRVHFVTDPVRPRFAYIFTEDGQLRQLDVVKGEITRSVKVTEPYSMDGEWSLPRPRLAVAGDVIAVTDPNEGKVHLVDAESFEIARDLSVDGLPFNIVAAGGSGSVH</sequence>
<dbReference type="SUPFAM" id="SSF51004">
    <property type="entry name" value="C-terminal (heme d1) domain of cytochrome cd1-nitrite reductase"/>
    <property type="match status" value="1"/>
</dbReference>
<organism evidence="2 3">
    <name type="scientific">Devosia elaeis</name>
    <dbReference type="NCBI Taxonomy" id="1770058"/>
    <lineage>
        <taxon>Bacteria</taxon>
        <taxon>Pseudomonadati</taxon>
        <taxon>Pseudomonadota</taxon>
        <taxon>Alphaproteobacteria</taxon>
        <taxon>Hyphomicrobiales</taxon>
        <taxon>Devosiaceae</taxon>
        <taxon>Devosia</taxon>
    </lineage>
</organism>